<dbReference type="GO" id="GO:0080031">
    <property type="term" value="F:methyl salicylate esterase activity"/>
    <property type="evidence" value="ECO:0007669"/>
    <property type="project" value="TreeGrafter"/>
</dbReference>
<dbReference type="Gene3D" id="3.40.50.1820">
    <property type="entry name" value="alpha/beta hydrolase"/>
    <property type="match status" value="1"/>
</dbReference>
<evidence type="ECO:0000313" key="2">
    <source>
        <dbReference type="Proteomes" id="UP000030645"/>
    </source>
</evidence>
<keyword evidence="2" id="KW-1185">Reference proteome</keyword>
<dbReference type="GO" id="GO:0080030">
    <property type="term" value="F:methyl indole-3-acetate esterase activity"/>
    <property type="evidence" value="ECO:0007669"/>
    <property type="project" value="TreeGrafter"/>
</dbReference>
<reference evidence="2" key="1">
    <citation type="submission" date="2013-01" db="EMBL/GenBank/DDBJ databases">
        <title>Draft Genome Sequence of a Mulberry Tree, Morus notabilis C.K. Schneid.</title>
        <authorList>
            <person name="He N."/>
            <person name="Zhao S."/>
        </authorList>
    </citation>
    <scope>NUCLEOTIDE SEQUENCE</scope>
</reference>
<organism evidence="1 2">
    <name type="scientific">Morus notabilis</name>
    <dbReference type="NCBI Taxonomy" id="981085"/>
    <lineage>
        <taxon>Eukaryota</taxon>
        <taxon>Viridiplantae</taxon>
        <taxon>Streptophyta</taxon>
        <taxon>Embryophyta</taxon>
        <taxon>Tracheophyta</taxon>
        <taxon>Spermatophyta</taxon>
        <taxon>Magnoliopsida</taxon>
        <taxon>eudicotyledons</taxon>
        <taxon>Gunneridae</taxon>
        <taxon>Pentapetalae</taxon>
        <taxon>rosids</taxon>
        <taxon>fabids</taxon>
        <taxon>Rosales</taxon>
        <taxon>Moraceae</taxon>
        <taxon>Moreae</taxon>
        <taxon>Morus</taxon>
    </lineage>
</organism>
<dbReference type="GO" id="GO:0080032">
    <property type="term" value="F:methyl jasmonate esterase activity"/>
    <property type="evidence" value="ECO:0007669"/>
    <property type="project" value="TreeGrafter"/>
</dbReference>
<dbReference type="AlphaFoldDB" id="W9QH48"/>
<dbReference type="STRING" id="981085.W9QH48"/>
<sequence>MFQPKYMAANLYQHCQTVDLILAKMLVRPSRLFLEDLAKESMVTDERFGSVRLVFVVCDEDGLLQEDFQRWLTENSKTKEVKLILGADHMVMLLSLPNC</sequence>
<dbReference type="InterPro" id="IPR029058">
    <property type="entry name" value="AB_hydrolase_fold"/>
</dbReference>
<dbReference type="GO" id="GO:0009696">
    <property type="term" value="P:salicylic acid metabolic process"/>
    <property type="evidence" value="ECO:0007669"/>
    <property type="project" value="TreeGrafter"/>
</dbReference>
<evidence type="ECO:0000313" key="1">
    <source>
        <dbReference type="EMBL" id="EXB37216.1"/>
    </source>
</evidence>
<dbReference type="GO" id="GO:0009694">
    <property type="term" value="P:jasmonic acid metabolic process"/>
    <property type="evidence" value="ECO:0007669"/>
    <property type="project" value="TreeGrafter"/>
</dbReference>
<dbReference type="Proteomes" id="UP000030645">
    <property type="component" value="Unassembled WGS sequence"/>
</dbReference>
<protein>
    <recommendedName>
        <fullName evidence="3">Salicylic acid-binding protein 2</fullName>
    </recommendedName>
</protein>
<evidence type="ECO:0008006" key="3">
    <source>
        <dbReference type="Google" id="ProtNLM"/>
    </source>
</evidence>
<name>W9QH48_9ROSA</name>
<dbReference type="PANTHER" id="PTHR10992:SF1030">
    <property type="entry name" value="AB HYDROLASE-1 DOMAIN-CONTAINING PROTEIN"/>
    <property type="match status" value="1"/>
</dbReference>
<gene>
    <name evidence="1" type="ORF">L484_020272</name>
</gene>
<dbReference type="InterPro" id="IPR045889">
    <property type="entry name" value="MES/HNL"/>
</dbReference>
<dbReference type="EMBL" id="KE343608">
    <property type="protein sequence ID" value="EXB37216.1"/>
    <property type="molecule type" value="Genomic_DNA"/>
</dbReference>
<accession>W9QH48</accession>
<proteinExistence type="predicted"/>
<dbReference type="PANTHER" id="PTHR10992">
    <property type="entry name" value="METHYLESTERASE FAMILY MEMBER"/>
    <property type="match status" value="1"/>
</dbReference>